<organism evidence="1 2">
    <name type="scientific">Streptomyces albireticuli</name>
    <dbReference type="NCBI Taxonomy" id="1940"/>
    <lineage>
        <taxon>Bacteria</taxon>
        <taxon>Bacillati</taxon>
        <taxon>Actinomycetota</taxon>
        <taxon>Actinomycetes</taxon>
        <taxon>Kitasatosporales</taxon>
        <taxon>Streptomycetaceae</taxon>
        <taxon>Streptomyces</taxon>
    </lineage>
</organism>
<accession>A0A1Z2KXW1</accession>
<dbReference type="EMBL" id="CP021744">
    <property type="protein sequence ID" value="ARZ66887.1"/>
    <property type="molecule type" value="Genomic_DNA"/>
</dbReference>
<dbReference type="RefSeq" id="WP_087925429.1">
    <property type="nucleotide sequence ID" value="NZ_CP021744.1"/>
</dbReference>
<sequence length="187" mass="21788">MEEKQIDWAYLSDLAGKVAYVIAERWHIVETDDVKQAMLEHALRERKNIAPVADNERMMRKIFYTAGQRYAARERVYRDLMDGEYFYTADEARNALKLLIYTTDEFANMIGKKDTLNHCEITDNLHTARMEAEAGLKKLNARYQQLLMSHYIFGLPIGSEADKKACQRGVIALSYEMNRSIRRKVRA</sequence>
<dbReference type="Proteomes" id="UP000195755">
    <property type="component" value="Chromosome"/>
</dbReference>
<proteinExistence type="predicted"/>
<dbReference type="KEGG" id="salj:SMD11_1226"/>
<evidence type="ECO:0000313" key="1">
    <source>
        <dbReference type="EMBL" id="ARZ66887.1"/>
    </source>
</evidence>
<dbReference type="AlphaFoldDB" id="A0A1Z2KXW1"/>
<name>A0A1Z2KXW1_9ACTN</name>
<evidence type="ECO:0000313" key="2">
    <source>
        <dbReference type="Proteomes" id="UP000195755"/>
    </source>
</evidence>
<protein>
    <submittedName>
        <fullName evidence="1">Uncharacterized protein</fullName>
    </submittedName>
</protein>
<dbReference type="OrthoDB" id="4125136at2"/>
<gene>
    <name evidence="1" type="ORF">SMD11_1226</name>
</gene>
<reference evidence="1 2" key="1">
    <citation type="submission" date="2017-06" db="EMBL/GenBank/DDBJ databases">
        <title>Streptomyces albireticuli Genome sequencing and assembly.</title>
        <authorList>
            <person name="Wang Y."/>
            <person name="Du B."/>
            <person name="Ding Y."/>
            <person name="Liu H."/>
            <person name="Hou Q."/>
            <person name="Liu K."/>
            <person name="Yao L."/>
            <person name="Wang C."/>
        </authorList>
    </citation>
    <scope>NUCLEOTIDE SEQUENCE [LARGE SCALE GENOMIC DNA]</scope>
    <source>
        <strain evidence="1 2">MDJK11</strain>
    </source>
</reference>